<evidence type="ECO:0000256" key="1">
    <source>
        <dbReference type="ARBA" id="ARBA00034120"/>
    </source>
</evidence>
<evidence type="ECO:0000259" key="3">
    <source>
        <dbReference type="PROSITE" id="PS50878"/>
    </source>
</evidence>
<accession>A0A2S7WWF4</accession>
<comment type="similarity">
    <text evidence="1">Belongs to the bacterial reverse transcriptase family.</text>
</comment>
<dbReference type="EMBL" id="MSCM01000001">
    <property type="protein sequence ID" value="PQJ81925.1"/>
    <property type="molecule type" value="Genomic_DNA"/>
</dbReference>
<dbReference type="InterPro" id="IPR051083">
    <property type="entry name" value="GrpII_Intron_Splice-Mob/Def"/>
</dbReference>
<keyword evidence="2" id="KW-0472">Membrane</keyword>
<evidence type="ECO:0000313" key="5">
    <source>
        <dbReference type="Proteomes" id="UP000239068"/>
    </source>
</evidence>
<dbReference type="Pfam" id="PF00078">
    <property type="entry name" value="RVT_1"/>
    <property type="match status" value="1"/>
</dbReference>
<keyword evidence="2" id="KW-0812">Transmembrane</keyword>
<dbReference type="InterPro" id="IPR043502">
    <property type="entry name" value="DNA/RNA_pol_sf"/>
</dbReference>
<feature type="transmembrane region" description="Helical" evidence="2">
    <location>
        <begin position="27"/>
        <end position="50"/>
    </location>
</feature>
<protein>
    <recommendedName>
        <fullName evidence="3">Reverse transcriptase domain-containing protein</fullName>
    </recommendedName>
</protein>
<reference evidence="4 5" key="1">
    <citation type="submission" date="2016-12" db="EMBL/GenBank/DDBJ databases">
        <title>Trade-off between light-utilization and light-protection in marine flavobacteria.</title>
        <authorList>
            <person name="Kumagai Y."/>
            <person name="Yoshizawa S."/>
            <person name="Kogure K."/>
            <person name="Iwasaki W."/>
        </authorList>
    </citation>
    <scope>NUCLEOTIDE SEQUENCE [LARGE SCALE GENOMIC DNA]</scope>
    <source>
        <strain evidence="4 5">ATCC 43844</strain>
    </source>
</reference>
<proteinExistence type="inferred from homology"/>
<dbReference type="SUPFAM" id="SSF56672">
    <property type="entry name" value="DNA/RNA polymerases"/>
    <property type="match status" value="1"/>
</dbReference>
<name>A0A2S7WWF4_9FLAO</name>
<dbReference type="OrthoDB" id="9780724at2"/>
<dbReference type="PROSITE" id="PS50878">
    <property type="entry name" value="RT_POL"/>
    <property type="match status" value="1"/>
</dbReference>
<dbReference type="AlphaFoldDB" id="A0A2S7WWF4"/>
<keyword evidence="5" id="KW-1185">Reference proteome</keyword>
<sequence>MLLFKKNLFILYFKRVYKTNTIYKRTLIILLNIKMLAAPTLLLDLFNAYYKARKNKRNTINQLEFEINYESNLIQLHNDIVNRVYSISPSICFIVNKPVKREIFAAHFRDRVVHHLLFNYINPSFENQFIEDSYSCRKGKGTHYGISRLYDSIKECSQNYKENCYVLKLDIQSYFMSINKTILQQQLTTTITNANTIQPAIKDLSYYLIDTILASNPTKNCTIKGKRSDWNGLPKSKSLFFAKPNCGLAIGNLTSQLFSNIYLHNFDTFIKKEHNIKYYGRYVDDFYILAPSILYLKKIITVCKNYLKTQLGLQLHPKKIFLQHFSKGVNFLGATLKPHRKYVSNRAKINFKSCVHSYILFLQNTAPTHSNLLQIRAALNSYLGILRHYRTYNIRYNTLLKDRNNLLFKYGYVVALNNGAMIYKLHSFLVHKTL</sequence>
<evidence type="ECO:0000313" key="4">
    <source>
        <dbReference type="EMBL" id="PQJ81925.1"/>
    </source>
</evidence>
<dbReference type="CDD" id="cd01646">
    <property type="entry name" value="RT_Bac_retron_I"/>
    <property type="match status" value="1"/>
</dbReference>
<evidence type="ECO:0000256" key="2">
    <source>
        <dbReference type="SAM" id="Phobius"/>
    </source>
</evidence>
<feature type="domain" description="Reverse transcriptase" evidence="3">
    <location>
        <begin position="1"/>
        <end position="336"/>
    </location>
</feature>
<gene>
    <name evidence="4" type="ORF">BTO16_04770</name>
</gene>
<dbReference type="PANTHER" id="PTHR34047:SF8">
    <property type="entry name" value="PROTEIN YKFC"/>
    <property type="match status" value="1"/>
</dbReference>
<keyword evidence="2" id="KW-1133">Transmembrane helix</keyword>
<dbReference type="Proteomes" id="UP000239068">
    <property type="component" value="Unassembled WGS sequence"/>
</dbReference>
<organism evidence="4 5">
    <name type="scientific">Polaribacter glomeratus</name>
    <dbReference type="NCBI Taxonomy" id="102"/>
    <lineage>
        <taxon>Bacteria</taxon>
        <taxon>Pseudomonadati</taxon>
        <taxon>Bacteroidota</taxon>
        <taxon>Flavobacteriia</taxon>
        <taxon>Flavobacteriales</taxon>
        <taxon>Flavobacteriaceae</taxon>
    </lineage>
</organism>
<comment type="caution">
    <text evidence="4">The sequence shown here is derived from an EMBL/GenBank/DDBJ whole genome shotgun (WGS) entry which is preliminary data.</text>
</comment>
<dbReference type="InterPro" id="IPR000477">
    <property type="entry name" value="RT_dom"/>
</dbReference>
<dbReference type="PANTHER" id="PTHR34047">
    <property type="entry name" value="NUCLEAR INTRON MATURASE 1, MITOCHONDRIAL-RELATED"/>
    <property type="match status" value="1"/>
</dbReference>